<evidence type="ECO:0000313" key="3">
    <source>
        <dbReference type="Proteomes" id="UP001515480"/>
    </source>
</evidence>
<dbReference type="Proteomes" id="UP001515480">
    <property type="component" value="Unassembled WGS sequence"/>
</dbReference>
<keyword evidence="3" id="KW-1185">Reference proteome</keyword>
<feature type="compositionally biased region" description="Polar residues" evidence="1">
    <location>
        <begin position="59"/>
        <end position="85"/>
    </location>
</feature>
<protein>
    <submittedName>
        <fullName evidence="2">Uncharacterized protein</fullName>
    </submittedName>
</protein>
<feature type="region of interest" description="Disordered" evidence="1">
    <location>
        <begin position="59"/>
        <end position="88"/>
    </location>
</feature>
<feature type="compositionally biased region" description="Basic residues" evidence="1">
    <location>
        <begin position="144"/>
        <end position="154"/>
    </location>
</feature>
<comment type="caution">
    <text evidence="2">The sequence shown here is derived from an EMBL/GenBank/DDBJ whole genome shotgun (WGS) entry which is preliminary data.</text>
</comment>
<dbReference type="AlphaFoldDB" id="A0AB34JEW0"/>
<organism evidence="2 3">
    <name type="scientific">Prymnesium parvum</name>
    <name type="common">Toxic golden alga</name>
    <dbReference type="NCBI Taxonomy" id="97485"/>
    <lineage>
        <taxon>Eukaryota</taxon>
        <taxon>Haptista</taxon>
        <taxon>Haptophyta</taxon>
        <taxon>Prymnesiophyceae</taxon>
        <taxon>Prymnesiales</taxon>
        <taxon>Prymnesiaceae</taxon>
        <taxon>Prymnesium</taxon>
    </lineage>
</organism>
<name>A0AB34JEW0_PRYPA</name>
<evidence type="ECO:0000256" key="1">
    <source>
        <dbReference type="SAM" id="MobiDB-lite"/>
    </source>
</evidence>
<sequence>MKPYDLPLSPNSTTVRLCGPWKEKAARCAPPAPAKNGVRLVVSSTLCWPSLPADGAAQTNSLDQNYEPTPSYSSNAGGKGQSRTVLRSPLVRRTDGLPTKHGAPLSELPVQTANMRAAGAPTLGKEARLAVEPNDASCDARLRSPPRHPLGHSTKRSEGRAPAKNGCRPPSPEEQLALTGLLAVADAALFSESSRCGARLALDAHADSADDAMTLLALGGARSASPLAPRATTARNATFLSLGALPHDGELARIAEMRASPADTMLAPRADRARCCSPPLVCTSLFSAAHPFRAVVCGGSFSFPERPLRCDGKRALSAAFYCTAGGDDRPSTECKRLKTAEHALSALSPPRPPLALCLAADAVQQQQCEEEGGTRGSERKGINLEARLSAAMSTFQASEPQELVHLPHAHMHTVSSDAKALERS</sequence>
<evidence type="ECO:0000313" key="2">
    <source>
        <dbReference type="EMBL" id="KAL1519478.1"/>
    </source>
</evidence>
<accession>A0AB34JEW0</accession>
<feature type="region of interest" description="Disordered" evidence="1">
    <location>
        <begin position="131"/>
        <end position="173"/>
    </location>
</feature>
<gene>
    <name evidence="2" type="ORF">AB1Y20_022997</name>
</gene>
<reference evidence="2 3" key="1">
    <citation type="journal article" date="2024" name="Science">
        <title>Giant polyketide synthase enzymes in the biosynthesis of giant marine polyether toxins.</title>
        <authorList>
            <person name="Fallon T.R."/>
            <person name="Shende V.V."/>
            <person name="Wierzbicki I.H."/>
            <person name="Pendleton A.L."/>
            <person name="Watervoot N.F."/>
            <person name="Auber R.P."/>
            <person name="Gonzalez D.J."/>
            <person name="Wisecaver J.H."/>
            <person name="Moore B.S."/>
        </authorList>
    </citation>
    <scope>NUCLEOTIDE SEQUENCE [LARGE SCALE GENOMIC DNA]</scope>
    <source>
        <strain evidence="2 3">12B1</strain>
    </source>
</reference>
<dbReference type="EMBL" id="JBGBPQ010000009">
    <property type="protein sequence ID" value="KAL1519478.1"/>
    <property type="molecule type" value="Genomic_DNA"/>
</dbReference>
<proteinExistence type="predicted"/>